<dbReference type="EMBL" id="PECH01000006">
    <property type="protein sequence ID" value="TDZ83215.1"/>
    <property type="molecule type" value="Genomic_DNA"/>
</dbReference>
<dbReference type="SUPFAM" id="SSF54427">
    <property type="entry name" value="NTF2-like"/>
    <property type="match status" value="1"/>
</dbReference>
<gene>
    <name evidence="2" type="ORF">DE4585_02010</name>
</gene>
<dbReference type="Pfam" id="PF13577">
    <property type="entry name" value="SnoaL_4"/>
    <property type="match status" value="1"/>
</dbReference>
<evidence type="ECO:0000313" key="3">
    <source>
        <dbReference type="Proteomes" id="UP000295117"/>
    </source>
</evidence>
<evidence type="ECO:0000313" key="2">
    <source>
        <dbReference type="EMBL" id="TDZ83215.1"/>
    </source>
</evidence>
<protein>
    <recommendedName>
        <fullName evidence="1">SnoaL-like domain-containing protein</fullName>
    </recommendedName>
</protein>
<organism evidence="2 3">
    <name type="scientific">Mycobacteroides salmoniphilum</name>
    <dbReference type="NCBI Taxonomy" id="404941"/>
    <lineage>
        <taxon>Bacteria</taxon>
        <taxon>Bacillati</taxon>
        <taxon>Actinomycetota</taxon>
        <taxon>Actinomycetes</taxon>
        <taxon>Mycobacteriales</taxon>
        <taxon>Mycobacteriaceae</taxon>
        <taxon>Mycobacteroides</taxon>
    </lineage>
</organism>
<dbReference type="AlphaFoldDB" id="A0A4R8S246"/>
<dbReference type="Proteomes" id="UP000295117">
    <property type="component" value="Unassembled WGS sequence"/>
</dbReference>
<feature type="domain" description="SnoaL-like" evidence="1">
    <location>
        <begin position="14"/>
        <end position="140"/>
    </location>
</feature>
<dbReference type="CDD" id="cd00531">
    <property type="entry name" value="NTF2_like"/>
    <property type="match status" value="1"/>
</dbReference>
<comment type="caution">
    <text evidence="2">The sequence shown here is derived from an EMBL/GenBank/DDBJ whole genome shotgun (WGS) entry which is preliminary data.</text>
</comment>
<evidence type="ECO:0000259" key="1">
    <source>
        <dbReference type="Pfam" id="PF13577"/>
    </source>
</evidence>
<dbReference type="InterPro" id="IPR037401">
    <property type="entry name" value="SnoaL-like"/>
</dbReference>
<dbReference type="Gene3D" id="3.10.450.50">
    <property type="match status" value="1"/>
</dbReference>
<sequence>MSVSREEHLTVAGVADRLAITDLLYRYAELMDAGDFDGVGELLGRGSFGGEQGSVSGASAITKLFFTTTRRYRETGGTPRTRHLVLNPIVEVPGDGTASARSTFCVVQATEQLPLQPIVVGRYRDTFARDNRGWYFSSRRVDVEMIGDVSAHLLMDSGTLSG</sequence>
<accession>A0A4R8S246</accession>
<proteinExistence type="predicted"/>
<dbReference type="RefSeq" id="WP_134066000.1">
    <property type="nucleotide sequence ID" value="NZ_PECG01000009.1"/>
</dbReference>
<dbReference type="InterPro" id="IPR032710">
    <property type="entry name" value="NTF2-like_dom_sf"/>
</dbReference>
<reference evidence="2 3" key="1">
    <citation type="journal article" date="2019" name="Sci. Rep.">
        <title>Extended insight into the Mycobacterium chelonae-abscessus complex through whole genome sequencing of Mycobacterium salmoniphilum outbreak and Mycobacterium salmoniphilum-like strains.</title>
        <authorList>
            <person name="Behra P.R.K."/>
            <person name="Das S."/>
            <person name="Pettersson B.M.F."/>
            <person name="Shirreff L."/>
            <person name="DuCote T."/>
            <person name="Jacobsson K.G."/>
            <person name="Ennis D.G."/>
            <person name="Kirsebom L.A."/>
        </authorList>
    </citation>
    <scope>NUCLEOTIDE SEQUENCE [LARGE SCALE GENOMIC DNA]</scope>
    <source>
        <strain evidence="2 3">DE 4585</strain>
    </source>
</reference>
<name>A0A4R8S246_9MYCO</name>